<proteinExistence type="predicted"/>
<feature type="transmembrane region" description="Helical" evidence="1">
    <location>
        <begin position="459"/>
        <end position="479"/>
    </location>
</feature>
<feature type="transmembrane region" description="Helical" evidence="1">
    <location>
        <begin position="85"/>
        <end position="103"/>
    </location>
</feature>
<feature type="transmembrane region" description="Helical" evidence="1">
    <location>
        <begin position="304"/>
        <end position="321"/>
    </location>
</feature>
<accession>A0ABP8TCJ0</accession>
<sequence>MAPVTTVQMSRRAGKETSKPREVLRSGWIPAALTLALAVAVSHHYGVAARQTVVFGMSVVLGVAVPGTLLARALRGHSAGLGEDVALGTALGHGMTVLAYVPARWAGLPLLVLAWPVATIVAFVMVPALRPYWRGADRAGRAPIAFSWGLATFVALTVVASATSFFRAHRLAWSGHATPYVDMLFHLSVVGELKHHVPPTSPFVLGEPLHYHWFVYADMAATSWVTGIEPETLLYRLFLLPVLAATVLLFAAIARRLTDRWWPALVAPGLALFALCPNPCAWAPGLGADFVLRYSVPWCSPTQTFGVMLFASVVLLLVTILRQPRSGKGPWTMFAILITATSGAKSIFLPMLFAGLIVVSAVTLLARRRVHRPAVIAVLMVTAALVFAQIVIYGGASDGLVVHPLSVFSTLAADIGSTAEPSLPLKLAVVVACVFGLGCFWIGVFLLGLRPRALLDPPVLLLLGIGVAGFAAGVTLRFPGSSQRYFLYGATPYLCLAAVHGLAAVLPRPDIARSRSVPALVGALAGGVAVILTVRRLDGTARPEADEMVRRIVGPVTVLVLLIAALAVTLLVAGRRRLALRAVSPGVIAAFVMGLAVPASVAHVKETWHNVSAGSPTTVVPPGTVRAGRWLRDHSRPDDIVATNATCTASDARVCDLNHFSVTAYTERRLLVETWIYEMRTQDQAAKEHVEDASVPFWDGRRLADNDAAFHRPSPATVRRLRDRYGVRWLFVDRREDRPGPGLDRFARLRYAAGDWAVYEI</sequence>
<comment type="caution">
    <text evidence="2">The sequence shown here is derived from an EMBL/GenBank/DDBJ whole genome shotgun (WGS) entry which is preliminary data.</text>
</comment>
<feature type="transmembrane region" description="Helical" evidence="1">
    <location>
        <begin position="109"/>
        <end position="133"/>
    </location>
</feature>
<name>A0ABP8TCJ0_9ACTN</name>
<feature type="transmembrane region" description="Helical" evidence="1">
    <location>
        <begin position="145"/>
        <end position="166"/>
    </location>
</feature>
<dbReference type="Proteomes" id="UP001500212">
    <property type="component" value="Unassembled WGS sequence"/>
</dbReference>
<feature type="transmembrane region" description="Helical" evidence="1">
    <location>
        <begin position="53"/>
        <end position="73"/>
    </location>
</feature>
<feature type="transmembrane region" description="Helical" evidence="1">
    <location>
        <begin position="28"/>
        <end position="47"/>
    </location>
</feature>
<gene>
    <name evidence="2" type="ORF">GCM10023195_15290</name>
</gene>
<organism evidence="2 3">
    <name type="scientific">Actinoallomurus liliacearum</name>
    <dbReference type="NCBI Taxonomy" id="1080073"/>
    <lineage>
        <taxon>Bacteria</taxon>
        <taxon>Bacillati</taxon>
        <taxon>Actinomycetota</taxon>
        <taxon>Actinomycetes</taxon>
        <taxon>Streptosporangiales</taxon>
        <taxon>Thermomonosporaceae</taxon>
        <taxon>Actinoallomurus</taxon>
    </lineage>
</organism>
<keyword evidence="1" id="KW-0812">Transmembrane</keyword>
<protein>
    <submittedName>
        <fullName evidence="2">Uncharacterized protein</fullName>
    </submittedName>
</protein>
<feature type="transmembrane region" description="Helical" evidence="1">
    <location>
        <begin position="233"/>
        <end position="254"/>
    </location>
</feature>
<feature type="transmembrane region" description="Helical" evidence="1">
    <location>
        <begin position="425"/>
        <end position="447"/>
    </location>
</feature>
<feature type="transmembrane region" description="Helical" evidence="1">
    <location>
        <begin position="517"/>
        <end position="537"/>
    </location>
</feature>
<feature type="transmembrane region" description="Helical" evidence="1">
    <location>
        <begin position="485"/>
        <end position="505"/>
    </location>
</feature>
<reference evidence="3" key="1">
    <citation type="journal article" date="2019" name="Int. J. Syst. Evol. Microbiol.">
        <title>The Global Catalogue of Microorganisms (GCM) 10K type strain sequencing project: providing services to taxonomists for standard genome sequencing and annotation.</title>
        <authorList>
            <consortium name="The Broad Institute Genomics Platform"/>
            <consortium name="The Broad Institute Genome Sequencing Center for Infectious Disease"/>
            <person name="Wu L."/>
            <person name="Ma J."/>
        </authorList>
    </citation>
    <scope>NUCLEOTIDE SEQUENCE [LARGE SCALE GENOMIC DNA]</scope>
    <source>
        <strain evidence="3">JCM 17938</strain>
    </source>
</reference>
<feature type="transmembrane region" description="Helical" evidence="1">
    <location>
        <begin position="578"/>
        <end position="597"/>
    </location>
</feature>
<feature type="transmembrane region" description="Helical" evidence="1">
    <location>
        <begin position="333"/>
        <end position="362"/>
    </location>
</feature>
<evidence type="ECO:0000313" key="2">
    <source>
        <dbReference type="EMBL" id="GAA4604487.1"/>
    </source>
</evidence>
<feature type="transmembrane region" description="Helical" evidence="1">
    <location>
        <begin position="552"/>
        <end position="571"/>
    </location>
</feature>
<evidence type="ECO:0000256" key="1">
    <source>
        <dbReference type="SAM" id="Phobius"/>
    </source>
</evidence>
<keyword evidence="1" id="KW-1133">Transmembrane helix</keyword>
<dbReference type="RefSeq" id="WP_345350504.1">
    <property type="nucleotide sequence ID" value="NZ_BAABHJ010000004.1"/>
</dbReference>
<feature type="transmembrane region" description="Helical" evidence="1">
    <location>
        <begin position="261"/>
        <end position="284"/>
    </location>
</feature>
<keyword evidence="3" id="KW-1185">Reference proteome</keyword>
<feature type="transmembrane region" description="Helical" evidence="1">
    <location>
        <begin position="374"/>
        <end position="393"/>
    </location>
</feature>
<keyword evidence="1" id="KW-0472">Membrane</keyword>
<dbReference type="EMBL" id="BAABHJ010000004">
    <property type="protein sequence ID" value="GAA4604487.1"/>
    <property type="molecule type" value="Genomic_DNA"/>
</dbReference>
<evidence type="ECO:0000313" key="3">
    <source>
        <dbReference type="Proteomes" id="UP001500212"/>
    </source>
</evidence>